<proteinExistence type="predicted"/>
<dbReference type="PANTHER" id="PTHR47506">
    <property type="entry name" value="TRANSCRIPTIONAL REGULATORY PROTEIN"/>
    <property type="match status" value="1"/>
</dbReference>
<dbReference type="PROSITE" id="PS01081">
    <property type="entry name" value="HTH_TETR_1"/>
    <property type="match status" value="1"/>
</dbReference>
<evidence type="ECO:0000256" key="5">
    <source>
        <dbReference type="SAM" id="MobiDB-lite"/>
    </source>
</evidence>
<name>A0ABW4A712_9ACTN</name>
<keyword evidence="3" id="KW-0804">Transcription</keyword>
<dbReference type="RefSeq" id="WP_317796988.1">
    <property type="nucleotide sequence ID" value="NZ_AP028461.1"/>
</dbReference>
<keyword evidence="2 4" id="KW-0238">DNA-binding</keyword>
<feature type="domain" description="HTH tetR-type" evidence="6">
    <location>
        <begin position="10"/>
        <end position="70"/>
    </location>
</feature>
<dbReference type="Gene3D" id="1.10.357.10">
    <property type="entry name" value="Tetracycline Repressor, domain 2"/>
    <property type="match status" value="2"/>
</dbReference>
<organism evidence="7 8">
    <name type="scientific">Actinoplanes sichuanensis</name>
    <dbReference type="NCBI Taxonomy" id="512349"/>
    <lineage>
        <taxon>Bacteria</taxon>
        <taxon>Bacillati</taxon>
        <taxon>Actinomycetota</taxon>
        <taxon>Actinomycetes</taxon>
        <taxon>Micromonosporales</taxon>
        <taxon>Micromonosporaceae</taxon>
        <taxon>Actinoplanes</taxon>
    </lineage>
</organism>
<evidence type="ECO:0000313" key="7">
    <source>
        <dbReference type="EMBL" id="MFD1365837.1"/>
    </source>
</evidence>
<dbReference type="InterPro" id="IPR036271">
    <property type="entry name" value="Tet_transcr_reg_TetR-rel_C_sf"/>
</dbReference>
<dbReference type="PROSITE" id="PS50977">
    <property type="entry name" value="HTH_TETR_2"/>
    <property type="match status" value="1"/>
</dbReference>
<accession>A0ABW4A712</accession>
<evidence type="ECO:0000256" key="2">
    <source>
        <dbReference type="ARBA" id="ARBA00023125"/>
    </source>
</evidence>
<comment type="caution">
    <text evidence="7">The sequence shown here is derived from an EMBL/GenBank/DDBJ whole genome shotgun (WGS) entry which is preliminary data.</text>
</comment>
<dbReference type="InterPro" id="IPR009057">
    <property type="entry name" value="Homeodomain-like_sf"/>
</dbReference>
<dbReference type="PANTHER" id="PTHR47506:SF7">
    <property type="entry name" value="TRANSCRIPTIONAL REGULATORY PROTEIN"/>
    <property type="match status" value="1"/>
</dbReference>
<feature type="region of interest" description="Disordered" evidence="5">
    <location>
        <begin position="113"/>
        <end position="164"/>
    </location>
</feature>
<evidence type="ECO:0000313" key="8">
    <source>
        <dbReference type="Proteomes" id="UP001597183"/>
    </source>
</evidence>
<dbReference type="SUPFAM" id="SSF48498">
    <property type="entry name" value="Tetracyclin repressor-like, C-terminal domain"/>
    <property type="match status" value="1"/>
</dbReference>
<keyword evidence="8" id="KW-1185">Reference proteome</keyword>
<dbReference type="PRINTS" id="PR00455">
    <property type="entry name" value="HTHTETR"/>
</dbReference>
<dbReference type="Proteomes" id="UP001597183">
    <property type="component" value="Unassembled WGS sequence"/>
</dbReference>
<dbReference type="InterPro" id="IPR023772">
    <property type="entry name" value="DNA-bd_HTH_TetR-type_CS"/>
</dbReference>
<sequence>MGRVSQAQAAENRERIVATAARLFREHGIAGVSVADVTAEAGLTHGGFYKHFASKDALVAEAVTRAFADQAATLRPPTGAPDSAPAANPVHALGSAPAANPVHALGLAPAANPAHAADSTHAPDLAPAAGSAHAPDSATGPRSAGDVNGEFPANQAEGPTPGDADQRRALISAYLSAAHRDDPGSGCPSAGFGGDVARATGGDATRAAYAAGVEGFARFLGSGQEPDLAALSTMVGALILSRATAGTELSDRILAAAHESLTKPTVP</sequence>
<evidence type="ECO:0000256" key="4">
    <source>
        <dbReference type="PROSITE-ProRule" id="PRU00335"/>
    </source>
</evidence>
<feature type="DNA-binding region" description="H-T-H motif" evidence="4">
    <location>
        <begin position="33"/>
        <end position="52"/>
    </location>
</feature>
<evidence type="ECO:0000256" key="1">
    <source>
        <dbReference type="ARBA" id="ARBA00023015"/>
    </source>
</evidence>
<keyword evidence="1" id="KW-0805">Transcription regulation</keyword>
<protein>
    <submittedName>
        <fullName evidence="7">TetR/AcrR family transcriptional regulator</fullName>
    </submittedName>
</protein>
<evidence type="ECO:0000259" key="6">
    <source>
        <dbReference type="PROSITE" id="PS50977"/>
    </source>
</evidence>
<dbReference type="InterPro" id="IPR001647">
    <property type="entry name" value="HTH_TetR"/>
</dbReference>
<dbReference type="EMBL" id="JBHTMK010000014">
    <property type="protein sequence ID" value="MFD1365837.1"/>
    <property type="molecule type" value="Genomic_DNA"/>
</dbReference>
<feature type="region of interest" description="Disordered" evidence="5">
    <location>
        <begin position="73"/>
        <end position="95"/>
    </location>
</feature>
<evidence type="ECO:0000256" key="3">
    <source>
        <dbReference type="ARBA" id="ARBA00023163"/>
    </source>
</evidence>
<dbReference type="Pfam" id="PF00440">
    <property type="entry name" value="TetR_N"/>
    <property type="match status" value="1"/>
</dbReference>
<dbReference type="SUPFAM" id="SSF46689">
    <property type="entry name" value="Homeodomain-like"/>
    <property type="match status" value="1"/>
</dbReference>
<gene>
    <name evidence="7" type="ORF">ACFQ5G_10830</name>
</gene>
<reference evidence="8" key="1">
    <citation type="journal article" date="2019" name="Int. J. Syst. Evol. Microbiol.">
        <title>The Global Catalogue of Microorganisms (GCM) 10K type strain sequencing project: providing services to taxonomists for standard genome sequencing and annotation.</title>
        <authorList>
            <consortium name="The Broad Institute Genomics Platform"/>
            <consortium name="The Broad Institute Genome Sequencing Center for Infectious Disease"/>
            <person name="Wu L."/>
            <person name="Ma J."/>
        </authorList>
    </citation>
    <scope>NUCLEOTIDE SEQUENCE [LARGE SCALE GENOMIC DNA]</scope>
    <source>
        <strain evidence="8">CCM 7526</strain>
    </source>
</reference>